<dbReference type="Gene3D" id="3.40.50.2300">
    <property type="match status" value="2"/>
</dbReference>
<evidence type="ECO:0000313" key="8">
    <source>
        <dbReference type="Proteomes" id="UP000002941"/>
    </source>
</evidence>
<feature type="region of interest" description="Disordered" evidence="5">
    <location>
        <begin position="325"/>
        <end position="347"/>
    </location>
</feature>
<dbReference type="PROSITE" id="PS50932">
    <property type="entry name" value="HTH_LACI_2"/>
    <property type="match status" value="1"/>
</dbReference>
<keyword evidence="4" id="KW-0804">Transcription</keyword>
<dbReference type="InterPro" id="IPR046335">
    <property type="entry name" value="LacI/GalR-like_sensor"/>
</dbReference>
<keyword evidence="1" id="KW-0678">Repressor</keyword>
<evidence type="ECO:0000259" key="6">
    <source>
        <dbReference type="PROSITE" id="PS50932"/>
    </source>
</evidence>
<dbReference type="CDD" id="cd01392">
    <property type="entry name" value="HTH_LacI"/>
    <property type="match status" value="1"/>
</dbReference>
<dbReference type="Pfam" id="PF00356">
    <property type="entry name" value="LacI"/>
    <property type="match status" value="1"/>
</dbReference>
<evidence type="ECO:0000256" key="3">
    <source>
        <dbReference type="ARBA" id="ARBA00023125"/>
    </source>
</evidence>
<dbReference type="RefSeq" id="WP_008731565.1">
    <property type="nucleotide sequence ID" value="NZ_AKFT01000113.1"/>
</dbReference>
<organism evidence="7 8">
    <name type="scientific">Actinomyces massiliensis F0489</name>
    <dbReference type="NCBI Taxonomy" id="1125718"/>
    <lineage>
        <taxon>Bacteria</taxon>
        <taxon>Bacillati</taxon>
        <taxon>Actinomycetota</taxon>
        <taxon>Actinomycetes</taxon>
        <taxon>Actinomycetales</taxon>
        <taxon>Actinomycetaceae</taxon>
        <taxon>Actinomyces</taxon>
    </lineage>
</organism>
<dbReference type="Proteomes" id="UP000002941">
    <property type="component" value="Unassembled WGS sequence"/>
</dbReference>
<feature type="domain" description="HTH lacI-type" evidence="6">
    <location>
        <begin position="7"/>
        <end position="61"/>
    </location>
</feature>
<dbReference type="InterPro" id="IPR010982">
    <property type="entry name" value="Lambda_DNA-bd_dom_sf"/>
</dbReference>
<accession>J0X6Q2</accession>
<evidence type="ECO:0000256" key="1">
    <source>
        <dbReference type="ARBA" id="ARBA00022491"/>
    </source>
</evidence>
<keyword evidence="3" id="KW-0238">DNA-binding</keyword>
<dbReference type="InterPro" id="IPR000843">
    <property type="entry name" value="HTH_LacI"/>
</dbReference>
<protein>
    <submittedName>
        <fullName evidence="7">Periplasmic binding protein and sugar binding domain of the LacI family protein</fullName>
    </submittedName>
</protein>
<comment type="caution">
    <text evidence="7">The sequence shown here is derived from an EMBL/GenBank/DDBJ whole genome shotgun (WGS) entry which is preliminary data.</text>
</comment>
<dbReference type="CDD" id="cd06267">
    <property type="entry name" value="PBP1_LacI_sugar_binding-like"/>
    <property type="match status" value="1"/>
</dbReference>
<dbReference type="Gene3D" id="1.10.260.40">
    <property type="entry name" value="lambda repressor-like DNA-binding domains"/>
    <property type="match status" value="1"/>
</dbReference>
<dbReference type="EMBL" id="AKFT01000113">
    <property type="protein sequence ID" value="EJF44331.1"/>
    <property type="molecule type" value="Genomic_DNA"/>
</dbReference>
<dbReference type="InterPro" id="IPR028082">
    <property type="entry name" value="Peripla_BP_I"/>
</dbReference>
<dbReference type="GO" id="GO:0000976">
    <property type="term" value="F:transcription cis-regulatory region binding"/>
    <property type="evidence" value="ECO:0007669"/>
    <property type="project" value="TreeGrafter"/>
</dbReference>
<gene>
    <name evidence="7" type="ORF">HMPREF1318_0261</name>
</gene>
<keyword evidence="2" id="KW-0805">Transcription regulation</keyword>
<dbReference type="PATRIC" id="fig|1125718.3.peg.1438"/>
<evidence type="ECO:0000256" key="2">
    <source>
        <dbReference type="ARBA" id="ARBA00023015"/>
    </source>
</evidence>
<dbReference type="Pfam" id="PF13377">
    <property type="entry name" value="Peripla_BP_3"/>
    <property type="match status" value="1"/>
</dbReference>
<dbReference type="AlphaFoldDB" id="J0X6Q2"/>
<sequence>MERKTRVGLAQVAQAAGVSNSTASRALSGHPKVSPETRRTVLATATRLGYVRNLGAAGLASTRNTAVGLLIRDAGFHFYGQVSTEIQRETDRAGLDLLITAGGDKEETQVEAVENLLGHSVGGIIVASGRVSSRAIEHSASFVPTITVALSSTHPGIDCIRIDPQSELDLARRIIDAGHRHVAITASRHPLATTLHARTATFLTEFVVAGVTTSIVTEDAAQGEAFENGLRQALDEGATAIVAGSDMIALRALELLQEWGISCPEEVSVTGFDGVGPYRSPLLGLTTVEQPVTDMAREAVSLLTARFNGGDSAERDIRIPGRIIEGRTLGQAPARPSDESGPFPGER</sequence>
<name>J0X6Q2_9ACTO</name>
<keyword evidence="8" id="KW-1185">Reference proteome</keyword>
<dbReference type="GO" id="GO:0003700">
    <property type="term" value="F:DNA-binding transcription factor activity"/>
    <property type="evidence" value="ECO:0007669"/>
    <property type="project" value="TreeGrafter"/>
</dbReference>
<dbReference type="PANTHER" id="PTHR30146">
    <property type="entry name" value="LACI-RELATED TRANSCRIPTIONAL REPRESSOR"/>
    <property type="match status" value="1"/>
</dbReference>
<dbReference type="SMART" id="SM00354">
    <property type="entry name" value="HTH_LACI"/>
    <property type="match status" value="1"/>
</dbReference>
<dbReference type="PANTHER" id="PTHR30146:SF148">
    <property type="entry name" value="HTH-TYPE TRANSCRIPTIONAL REPRESSOR PURR-RELATED"/>
    <property type="match status" value="1"/>
</dbReference>
<evidence type="ECO:0000256" key="5">
    <source>
        <dbReference type="SAM" id="MobiDB-lite"/>
    </source>
</evidence>
<evidence type="ECO:0000256" key="4">
    <source>
        <dbReference type="ARBA" id="ARBA00023163"/>
    </source>
</evidence>
<dbReference type="OrthoDB" id="37081at2"/>
<dbReference type="SUPFAM" id="SSF47413">
    <property type="entry name" value="lambda repressor-like DNA-binding domains"/>
    <property type="match status" value="1"/>
</dbReference>
<dbReference type="SUPFAM" id="SSF53822">
    <property type="entry name" value="Periplasmic binding protein-like I"/>
    <property type="match status" value="1"/>
</dbReference>
<reference evidence="7 8" key="1">
    <citation type="submission" date="2012-05" db="EMBL/GenBank/DDBJ databases">
        <authorList>
            <person name="Harkins D.M."/>
            <person name="Madupu R."/>
            <person name="Durkin A.S."/>
            <person name="Torralba M."/>
            <person name="Methe B."/>
            <person name="Sutton G.G."/>
            <person name="Nelson K.E."/>
        </authorList>
    </citation>
    <scope>NUCLEOTIDE SEQUENCE [LARGE SCALE GENOMIC DNA]</scope>
    <source>
        <strain evidence="7 8">F0489</strain>
    </source>
</reference>
<evidence type="ECO:0000313" key="7">
    <source>
        <dbReference type="EMBL" id="EJF44331.1"/>
    </source>
</evidence>
<dbReference type="eggNOG" id="COG1609">
    <property type="taxonomic scope" value="Bacteria"/>
</dbReference>
<proteinExistence type="predicted"/>